<evidence type="ECO:0000313" key="3">
    <source>
        <dbReference type="Proteomes" id="UP000001294"/>
    </source>
</evidence>
<dbReference type="OrthoDB" id="5426109at2759"/>
<dbReference type="VEuPathDB" id="FungiDB:PMAA_076880"/>
<dbReference type="STRING" id="441960.B6QCU3"/>
<name>B6QCU3_TALMQ</name>
<feature type="compositionally biased region" description="Acidic residues" evidence="1">
    <location>
        <begin position="481"/>
        <end position="499"/>
    </location>
</feature>
<dbReference type="InterPro" id="IPR032675">
    <property type="entry name" value="LRR_dom_sf"/>
</dbReference>
<dbReference type="Gene3D" id="3.80.10.10">
    <property type="entry name" value="Ribonuclease Inhibitor"/>
    <property type="match status" value="1"/>
</dbReference>
<dbReference type="PhylomeDB" id="B6QCU3"/>
<feature type="region of interest" description="Disordered" evidence="1">
    <location>
        <begin position="481"/>
        <end position="502"/>
    </location>
</feature>
<proteinExistence type="predicted"/>
<evidence type="ECO:0008006" key="4">
    <source>
        <dbReference type="Google" id="ProtNLM"/>
    </source>
</evidence>
<evidence type="ECO:0000256" key="1">
    <source>
        <dbReference type="SAM" id="MobiDB-lite"/>
    </source>
</evidence>
<gene>
    <name evidence="2" type="ORF">PMAA_076880</name>
</gene>
<dbReference type="HOGENOM" id="CLU_038614_0_0_1"/>
<protein>
    <recommendedName>
        <fullName evidence="4">F-box domain-containing protein</fullName>
    </recommendedName>
</protein>
<keyword evidence="3" id="KW-1185">Reference proteome</keyword>
<organism evidence="2 3">
    <name type="scientific">Talaromyces marneffei (strain ATCC 18224 / CBS 334.59 / QM 7333)</name>
    <name type="common">Penicillium marneffei</name>
    <dbReference type="NCBI Taxonomy" id="441960"/>
    <lineage>
        <taxon>Eukaryota</taxon>
        <taxon>Fungi</taxon>
        <taxon>Dikarya</taxon>
        <taxon>Ascomycota</taxon>
        <taxon>Pezizomycotina</taxon>
        <taxon>Eurotiomycetes</taxon>
        <taxon>Eurotiomycetidae</taxon>
        <taxon>Eurotiales</taxon>
        <taxon>Trichocomaceae</taxon>
        <taxon>Talaromyces</taxon>
        <taxon>Talaromyces sect. Talaromyces</taxon>
    </lineage>
</organism>
<accession>B6QCU3</accession>
<dbReference type="SUPFAM" id="SSF52047">
    <property type="entry name" value="RNI-like"/>
    <property type="match status" value="1"/>
</dbReference>
<dbReference type="Proteomes" id="UP000001294">
    <property type="component" value="Unassembled WGS sequence"/>
</dbReference>
<evidence type="ECO:0000313" key="2">
    <source>
        <dbReference type="EMBL" id="EEA23654.1"/>
    </source>
</evidence>
<sequence>MTATLIRNTPNPLLLPEIVEYVVDNICMVPDLLNCACVNSLWNLIALKRLYKGSMNDMRYRTPDIESLNYLLVASRERFTQNMSFVKHLLLAPETPTIDDAARPNTNRLACSVKLRPLRRRLDAERLLRPQGSGLVSLTIPFEIDQDWSPISDLLLSPTIEYLAIDNFYCEILMASSTKSVEPITPALLICLQRQQNLKALVLIIPGSSCSAVIRMTRRKQSKLWPNLKALYLGMGDEHWLEQIPDFKELQILSIQEFVSGTRIFNSDVISKIGKCRELRVIDVYFRERNDIEALLDIAHGCPLLQKLRVLHRCPRDQLSPLNILSDLLRSLPHLEFLELDFKFRMDGAHIQDLAVHCPRLPVLRLCETWLCLSIAQMLRQLELVHFREVLFENPQHLMEPHIFSTIVAEWRRIFPKLREMPCPADIYGIDMERGNMNDTSERNIVNIRSNDETPLSVLEDTEEYNSVMLTLSNDEQMFLDESEDSEADSSEEEEEEEAVFPGEPELNYNYFGSDWFSLRIKLWRELQYGQGQFTHDRMASIWRTNLEIEKIGWPVMPLEAYSDPESY</sequence>
<dbReference type="EMBL" id="DS995901">
    <property type="protein sequence ID" value="EEA23654.1"/>
    <property type="molecule type" value="Genomic_DNA"/>
</dbReference>
<reference evidence="3" key="1">
    <citation type="journal article" date="2015" name="Genome Announc.">
        <title>Genome sequence of the AIDS-associated pathogen Penicillium marneffei (ATCC18224) and its near taxonomic relative Talaromyces stipitatus (ATCC10500).</title>
        <authorList>
            <person name="Nierman W.C."/>
            <person name="Fedorova-Abrams N.D."/>
            <person name="Andrianopoulos A."/>
        </authorList>
    </citation>
    <scope>NUCLEOTIDE SEQUENCE [LARGE SCALE GENOMIC DNA]</scope>
    <source>
        <strain evidence="3">ATCC 18224 / CBS 334.59 / QM 7333</strain>
    </source>
</reference>
<dbReference type="AlphaFoldDB" id="B6QCU3"/>